<dbReference type="GO" id="GO:0005737">
    <property type="term" value="C:cytoplasm"/>
    <property type="evidence" value="ECO:0007669"/>
    <property type="project" value="TreeGrafter"/>
</dbReference>
<dbReference type="OrthoDB" id="21204at2759"/>
<feature type="domain" description="RING-type" evidence="5">
    <location>
        <begin position="181"/>
        <end position="222"/>
    </location>
</feature>
<evidence type="ECO:0000256" key="2">
    <source>
        <dbReference type="ARBA" id="ARBA00022771"/>
    </source>
</evidence>
<dbReference type="GO" id="GO:0008270">
    <property type="term" value="F:zinc ion binding"/>
    <property type="evidence" value="ECO:0007669"/>
    <property type="project" value="UniProtKB-KW"/>
</dbReference>
<keyword evidence="2 4" id="KW-0863">Zinc-finger</keyword>
<reference evidence="6" key="1">
    <citation type="journal article" date="2019" name="Nat. Commun.">
        <title>Genome-wide association mapping of date palm fruit traits.</title>
        <authorList>
            <person name="Hazzouri K.M."/>
            <person name="Gros-Balthazard M."/>
            <person name="Flowers J.M."/>
            <person name="Copetti D."/>
            <person name="Lemansour A."/>
            <person name="Lebrun M."/>
            <person name="Masmoudi K."/>
            <person name="Ferrand S."/>
            <person name="Dhar M.I."/>
            <person name="Fresquez Z.A."/>
            <person name="Rosas U."/>
            <person name="Zhang J."/>
            <person name="Talag J."/>
            <person name="Lee S."/>
            <person name="Kudrna D."/>
            <person name="Powell R.F."/>
            <person name="Leitch I.J."/>
            <person name="Krueger R.R."/>
            <person name="Wing R.A."/>
            <person name="Amiri K.M.A."/>
            <person name="Purugganan M.D."/>
        </authorList>
    </citation>
    <scope>NUCLEOTIDE SEQUENCE [LARGE SCALE GENOMIC DNA]</scope>
    <source>
        <strain evidence="6">cv. Khalas</strain>
    </source>
</reference>
<dbReference type="RefSeq" id="XP_038982129.1">
    <property type="nucleotide sequence ID" value="XM_039126201.1"/>
</dbReference>
<evidence type="ECO:0000256" key="4">
    <source>
        <dbReference type="PROSITE-ProRule" id="PRU00175"/>
    </source>
</evidence>
<dbReference type="GeneID" id="120110626"/>
<dbReference type="InterPro" id="IPR001841">
    <property type="entry name" value="Znf_RING"/>
</dbReference>
<keyword evidence="6" id="KW-1185">Reference proteome</keyword>
<evidence type="ECO:0000313" key="7">
    <source>
        <dbReference type="RefSeq" id="XP_038982129.1"/>
    </source>
</evidence>
<dbReference type="SMART" id="SM00184">
    <property type="entry name" value="RING"/>
    <property type="match status" value="1"/>
</dbReference>
<dbReference type="PROSITE" id="PS50089">
    <property type="entry name" value="ZF_RING_2"/>
    <property type="match status" value="1"/>
</dbReference>
<sequence>MAFLLGNTAVYLLVSFKGERDLEADMRPLVPVDVELRFSEFHELQHEGGSRTAVPETESSAFCFPLGQFLASPSLEEVVSRMLSTTRSPNPRALEFWKEKLIAFTSSKAQLAFDAGRERVEMVVIIHVYPAVWGSAEEVTTEVPRRSFNGGGGFGGVPASPASIEELEKVTCNNAGEQHGCAICLEEFDVGIEVTRMPCMHVFHGDCLARWLERGHLCPLCRYEMPTSSRE</sequence>
<evidence type="ECO:0000259" key="5">
    <source>
        <dbReference type="PROSITE" id="PS50089"/>
    </source>
</evidence>
<evidence type="ECO:0000313" key="6">
    <source>
        <dbReference type="Proteomes" id="UP000228380"/>
    </source>
</evidence>
<accession>A0A8B9AFU3</accession>
<dbReference type="PANTHER" id="PTHR15710">
    <property type="entry name" value="E3 UBIQUITIN-PROTEIN LIGASE PRAJA"/>
    <property type="match status" value="1"/>
</dbReference>
<dbReference type="KEGG" id="pda:120110626"/>
<dbReference type="Pfam" id="PF13639">
    <property type="entry name" value="zf-RING_2"/>
    <property type="match status" value="1"/>
</dbReference>
<protein>
    <submittedName>
        <fullName evidence="7">Uncharacterized protein LOC120110626</fullName>
    </submittedName>
</protein>
<dbReference type="PANTHER" id="PTHR15710:SF196">
    <property type="entry name" value="F6A14.12 PROTEIN-RELATED"/>
    <property type="match status" value="1"/>
</dbReference>
<dbReference type="Proteomes" id="UP000228380">
    <property type="component" value="Chromosome 4"/>
</dbReference>
<gene>
    <name evidence="7" type="primary">LOC120110626</name>
</gene>
<proteinExistence type="predicted"/>
<dbReference type="Gene3D" id="3.30.40.10">
    <property type="entry name" value="Zinc/RING finger domain, C3HC4 (zinc finger)"/>
    <property type="match status" value="1"/>
</dbReference>
<dbReference type="GO" id="GO:0016567">
    <property type="term" value="P:protein ubiquitination"/>
    <property type="evidence" value="ECO:0007669"/>
    <property type="project" value="TreeGrafter"/>
</dbReference>
<name>A0A8B9AFU3_PHODC</name>
<dbReference type="GO" id="GO:0061630">
    <property type="term" value="F:ubiquitin protein ligase activity"/>
    <property type="evidence" value="ECO:0007669"/>
    <property type="project" value="TreeGrafter"/>
</dbReference>
<reference evidence="7" key="2">
    <citation type="submission" date="2025-08" db="UniProtKB">
        <authorList>
            <consortium name="RefSeq"/>
        </authorList>
    </citation>
    <scope>IDENTIFICATION</scope>
    <source>
        <tissue evidence="7">Young leaves</tissue>
    </source>
</reference>
<evidence type="ECO:0000256" key="1">
    <source>
        <dbReference type="ARBA" id="ARBA00022723"/>
    </source>
</evidence>
<dbReference type="AlphaFoldDB" id="A0A8B9AFU3"/>
<dbReference type="InterPro" id="IPR013083">
    <property type="entry name" value="Znf_RING/FYVE/PHD"/>
</dbReference>
<evidence type="ECO:0000256" key="3">
    <source>
        <dbReference type="ARBA" id="ARBA00022833"/>
    </source>
</evidence>
<keyword evidence="3" id="KW-0862">Zinc</keyword>
<dbReference type="SUPFAM" id="SSF57850">
    <property type="entry name" value="RING/U-box"/>
    <property type="match status" value="1"/>
</dbReference>
<organism evidence="6 7">
    <name type="scientific">Phoenix dactylifera</name>
    <name type="common">Date palm</name>
    <dbReference type="NCBI Taxonomy" id="42345"/>
    <lineage>
        <taxon>Eukaryota</taxon>
        <taxon>Viridiplantae</taxon>
        <taxon>Streptophyta</taxon>
        <taxon>Embryophyta</taxon>
        <taxon>Tracheophyta</taxon>
        <taxon>Spermatophyta</taxon>
        <taxon>Magnoliopsida</taxon>
        <taxon>Liliopsida</taxon>
        <taxon>Arecaceae</taxon>
        <taxon>Coryphoideae</taxon>
        <taxon>Phoeniceae</taxon>
        <taxon>Phoenix</taxon>
    </lineage>
</organism>
<keyword evidence="1" id="KW-0479">Metal-binding</keyword>